<accession>A0A3B3WIA9</accession>
<keyword evidence="1" id="KW-0472">Membrane</keyword>
<keyword evidence="1" id="KW-0812">Transmembrane</keyword>
<name>A0A3B3WIA9_9TELE</name>
<evidence type="ECO:0000313" key="2">
    <source>
        <dbReference type="Ensembl" id="ENSPMEP00000002364.1"/>
    </source>
</evidence>
<reference evidence="2" key="1">
    <citation type="submission" date="2025-08" db="UniProtKB">
        <authorList>
            <consortium name="Ensembl"/>
        </authorList>
    </citation>
    <scope>IDENTIFICATION</scope>
</reference>
<organism evidence="2 3">
    <name type="scientific">Poecilia mexicana</name>
    <dbReference type="NCBI Taxonomy" id="48701"/>
    <lineage>
        <taxon>Eukaryota</taxon>
        <taxon>Metazoa</taxon>
        <taxon>Chordata</taxon>
        <taxon>Craniata</taxon>
        <taxon>Vertebrata</taxon>
        <taxon>Euteleostomi</taxon>
        <taxon>Actinopterygii</taxon>
        <taxon>Neopterygii</taxon>
        <taxon>Teleostei</taxon>
        <taxon>Neoteleostei</taxon>
        <taxon>Acanthomorphata</taxon>
        <taxon>Ovalentaria</taxon>
        <taxon>Atherinomorphae</taxon>
        <taxon>Cyprinodontiformes</taxon>
        <taxon>Poeciliidae</taxon>
        <taxon>Poeciliinae</taxon>
        <taxon>Poecilia</taxon>
    </lineage>
</organism>
<feature type="transmembrane region" description="Helical" evidence="1">
    <location>
        <begin position="14"/>
        <end position="33"/>
    </location>
</feature>
<keyword evidence="1" id="KW-1133">Transmembrane helix</keyword>
<dbReference type="Ensembl" id="ENSPMET00000012649.1">
    <property type="protein sequence ID" value="ENSPMEP00000002364.1"/>
    <property type="gene ID" value="ENSPMEG00000003403.1"/>
</dbReference>
<reference evidence="2" key="2">
    <citation type="submission" date="2025-09" db="UniProtKB">
        <authorList>
            <consortium name="Ensembl"/>
        </authorList>
    </citation>
    <scope>IDENTIFICATION</scope>
</reference>
<protein>
    <submittedName>
        <fullName evidence="2">Uncharacterized protein</fullName>
    </submittedName>
</protein>
<dbReference type="AlphaFoldDB" id="A0A3B3WIA9"/>
<proteinExistence type="predicted"/>
<keyword evidence="3" id="KW-1185">Reference proteome</keyword>
<dbReference type="Proteomes" id="UP000261480">
    <property type="component" value="Unplaced"/>
</dbReference>
<evidence type="ECO:0000256" key="1">
    <source>
        <dbReference type="SAM" id="Phobius"/>
    </source>
</evidence>
<sequence>FCFQLKTITLHICFFIWKIPFCVLFCISVMDYSGTNNKTKRIRNNHRITVPLISYLLSKHHNAEETKLTDGFFFQCSP</sequence>
<evidence type="ECO:0000313" key="3">
    <source>
        <dbReference type="Proteomes" id="UP000261480"/>
    </source>
</evidence>